<evidence type="ECO:0000313" key="4">
    <source>
        <dbReference type="Proteomes" id="UP000289738"/>
    </source>
</evidence>
<gene>
    <name evidence="3" type="ORF">Ahy_B01g056817</name>
</gene>
<dbReference type="Proteomes" id="UP000289738">
    <property type="component" value="Chromosome B01"/>
</dbReference>
<dbReference type="SUPFAM" id="SSF52540">
    <property type="entry name" value="P-loop containing nucleoside triphosphate hydrolases"/>
    <property type="match status" value="1"/>
</dbReference>
<comment type="caution">
    <text evidence="3">The sequence shown here is derived from an EMBL/GenBank/DDBJ whole genome shotgun (WGS) entry which is preliminary data.</text>
</comment>
<protein>
    <recommendedName>
        <fullName evidence="2">NB-ARC domain-containing protein</fullName>
    </recommendedName>
</protein>
<proteinExistence type="predicted"/>
<dbReference type="Pfam" id="PF00931">
    <property type="entry name" value="NB-ARC"/>
    <property type="match status" value="1"/>
</dbReference>
<dbReference type="InterPro" id="IPR002182">
    <property type="entry name" value="NB-ARC"/>
</dbReference>
<feature type="domain" description="NB-ARC" evidence="2">
    <location>
        <begin position="24"/>
        <end position="104"/>
    </location>
</feature>
<organism evidence="3 4">
    <name type="scientific">Arachis hypogaea</name>
    <name type="common">Peanut</name>
    <dbReference type="NCBI Taxonomy" id="3818"/>
    <lineage>
        <taxon>Eukaryota</taxon>
        <taxon>Viridiplantae</taxon>
        <taxon>Streptophyta</taxon>
        <taxon>Embryophyta</taxon>
        <taxon>Tracheophyta</taxon>
        <taxon>Spermatophyta</taxon>
        <taxon>Magnoliopsida</taxon>
        <taxon>eudicotyledons</taxon>
        <taxon>Gunneridae</taxon>
        <taxon>Pentapetalae</taxon>
        <taxon>rosids</taxon>
        <taxon>fabids</taxon>
        <taxon>Fabales</taxon>
        <taxon>Fabaceae</taxon>
        <taxon>Papilionoideae</taxon>
        <taxon>50 kb inversion clade</taxon>
        <taxon>dalbergioids sensu lato</taxon>
        <taxon>Dalbergieae</taxon>
        <taxon>Pterocarpus clade</taxon>
        <taxon>Arachis</taxon>
    </lineage>
</organism>
<dbReference type="Gene3D" id="3.40.50.300">
    <property type="entry name" value="P-loop containing nucleotide triphosphate hydrolases"/>
    <property type="match status" value="1"/>
</dbReference>
<dbReference type="PANTHER" id="PTHR36766:SF40">
    <property type="entry name" value="DISEASE RESISTANCE PROTEIN RGA3"/>
    <property type="match status" value="1"/>
</dbReference>
<sequence length="104" mass="11956">MISKMLMSDDLLDRVSTEAGTTRKGGVGKPTIAELVYNDESLKQIYDRKMWIYVSKIFHIQKITKNMIEVVNSSRCNIKDLGFLQLDLKEKLMGKKYLVVLDNV</sequence>
<dbReference type="PRINTS" id="PR00364">
    <property type="entry name" value="DISEASERSIST"/>
</dbReference>
<dbReference type="EMBL" id="SDMP01000011">
    <property type="protein sequence ID" value="RYR31880.1"/>
    <property type="molecule type" value="Genomic_DNA"/>
</dbReference>
<dbReference type="GO" id="GO:0006952">
    <property type="term" value="P:defense response"/>
    <property type="evidence" value="ECO:0007669"/>
    <property type="project" value="UniProtKB-KW"/>
</dbReference>
<reference evidence="3 4" key="1">
    <citation type="submission" date="2019-01" db="EMBL/GenBank/DDBJ databases">
        <title>Sequencing of cultivated peanut Arachis hypogaea provides insights into genome evolution and oil improvement.</title>
        <authorList>
            <person name="Chen X."/>
        </authorList>
    </citation>
    <scope>NUCLEOTIDE SEQUENCE [LARGE SCALE GENOMIC DNA]</scope>
    <source>
        <strain evidence="4">cv. Fuhuasheng</strain>
        <tissue evidence="3">Leaves</tissue>
    </source>
</reference>
<dbReference type="STRING" id="3818.A0A445AZR0"/>
<dbReference type="AlphaFoldDB" id="A0A445AZR0"/>
<dbReference type="PANTHER" id="PTHR36766">
    <property type="entry name" value="PLANT BROAD-SPECTRUM MILDEW RESISTANCE PROTEIN RPW8"/>
    <property type="match status" value="1"/>
</dbReference>
<keyword evidence="1" id="KW-0611">Plant defense</keyword>
<evidence type="ECO:0000256" key="1">
    <source>
        <dbReference type="ARBA" id="ARBA00022821"/>
    </source>
</evidence>
<dbReference type="InterPro" id="IPR027417">
    <property type="entry name" value="P-loop_NTPase"/>
</dbReference>
<accession>A0A445AZR0</accession>
<name>A0A445AZR0_ARAHY</name>
<evidence type="ECO:0000313" key="3">
    <source>
        <dbReference type="EMBL" id="RYR31880.1"/>
    </source>
</evidence>
<keyword evidence="4" id="KW-1185">Reference proteome</keyword>
<evidence type="ECO:0000259" key="2">
    <source>
        <dbReference type="Pfam" id="PF00931"/>
    </source>
</evidence>
<dbReference type="GO" id="GO:0043531">
    <property type="term" value="F:ADP binding"/>
    <property type="evidence" value="ECO:0007669"/>
    <property type="project" value="InterPro"/>
</dbReference>